<sequence length="435" mass="44721">MTGDSRPDPPAATDREPPAVTELDPLVATDLAPIADALAEDGADALVVVGDRFDADLQYLARLGAFDARAAVVVTADEAVLCPPADPRPGRSTAAAERFREASGSDALGRVVRPVEAGEDASVGERAPVGGSVPVGERAAAAVTDRAGSNADVVVPRDLPHDAAVYLEEAGHGVRSTTAIRDARSVKSDAEIDRQRAVQSAAVTAMRAVTSLLTDVDVNVDEASRELRWQGSPLSAERLRREANAALARAGVDPAGNTTVRAASADRVQAPTDADALHAGDPIVVALAPRGPAGHHGALARTVVVDGDGGWQRRAHLAAESALAAAVGTVDPGDPVSLLREEAAAEIGAYGFDPTLGDRTTGTTHAGGYGVGLARREPPGPDSSMPLRAGTVLAVEAGVRDPDHGAVRLRELVVVRDSAVEYVCECPTALAPDRY</sequence>
<dbReference type="SUPFAM" id="SSF55920">
    <property type="entry name" value="Creatinase/aminopeptidase"/>
    <property type="match status" value="1"/>
</dbReference>
<dbReference type="GO" id="GO:0004177">
    <property type="term" value="F:aminopeptidase activity"/>
    <property type="evidence" value="ECO:0007669"/>
    <property type="project" value="UniProtKB-KW"/>
</dbReference>
<accession>A0A1H3FII1</accession>
<dbReference type="PANTHER" id="PTHR46112">
    <property type="entry name" value="AMINOPEPTIDASE"/>
    <property type="match status" value="1"/>
</dbReference>
<proteinExistence type="predicted"/>
<keyword evidence="3" id="KW-0378">Hydrolase</keyword>
<dbReference type="InterPro" id="IPR036005">
    <property type="entry name" value="Creatinase/aminopeptidase-like"/>
</dbReference>
<keyword evidence="4" id="KW-1185">Reference proteome</keyword>
<dbReference type="Pfam" id="PF00557">
    <property type="entry name" value="Peptidase_M24"/>
    <property type="match status" value="1"/>
</dbReference>
<keyword evidence="3" id="KW-0645">Protease</keyword>
<evidence type="ECO:0000313" key="4">
    <source>
        <dbReference type="Proteomes" id="UP000199079"/>
    </source>
</evidence>
<keyword evidence="3" id="KW-0031">Aminopeptidase</keyword>
<dbReference type="AlphaFoldDB" id="A0A1H3FII1"/>
<feature type="region of interest" description="Disordered" evidence="1">
    <location>
        <begin position="1"/>
        <end position="20"/>
    </location>
</feature>
<gene>
    <name evidence="3" type="ORF">SAMN05216564_10248</name>
</gene>
<feature type="domain" description="Peptidase M24" evidence="2">
    <location>
        <begin position="235"/>
        <end position="416"/>
    </location>
</feature>
<dbReference type="EMBL" id="FNPC01000002">
    <property type="protein sequence ID" value="SDX90168.1"/>
    <property type="molecule type" value="Genomic_DNA"/>
</dbReference>
<dbReference type="CDD" id="cd01066">
    <property type="entry name" value="APP_MetAP"/>
    <property type="match status" value="1"/>
</dbReference>
<dbReference type="PANTHER" id="PTHR46112:SF2">
    <property type="entry name" value="XAA-PRO AMINOPEPTIDASE P-RELATED"/>
    <property type="match status" value="1"/>
</dbReference>
<dbReference type="Proteomes" id="UP000199079">
    <property type="component" value="Unassembled WGS sequence"/>
</dbReference>
<evidence type="ECO:0000259" key="2">
    <source>
        <dbReference type="Pfam" id="PF00557"/>
    </source>
</evidence>
<dbReference type="InterPro" id="IPR050659">
    <property type="entry name" value="Peptidase_M24B"/>
</dbReference>
<reference evidence="4" key="1">
    <citation type="submission" date="2016-10" db="EMBL/GenBank/DDBJ databases">
        <authorList>
            <person name="Varghese N."/>
            <person name="Submissions S."/>
        </authorList>
    </citation>
    <scope>NUCLEOTIDE SEQUENCE [LARGE SCALE GENOMIC DNA]</scope>
    <source>
        <strain evidence="4">DC30,IBRC 10041,KCTC 4046</strain>
    </source>
</reference>
<dbReference type="Gene3D" id="3.90.230.10">
    <property type="entry name" value="Creatinase/methionine aminopeptidase superfamily"/>
    <property type="match status" value="1"/>
</dbReference>
<organism evidence="3 4">
    <name type="scientific">Halopenitus persicus</name>
    <dbReference type="NCBI Taxonomy" id="1048396"/>
    <lineage>
        <taxon>Archaea</taxon>
        <taxon>Methanobacteriati</taxon>
        <taxon>Methanobacteriota</taxon>
        <taxon>Stenosarchaea group</taxon>
        <taxon>Halobacteria</taxon>
        <taxon>Halobacteriales</taxon>
        <taxon>Haloferacaceae</taxon>
        <taxon>Halopenitus</taxon>
    </lineage>
</organism>
<evidence type="ECO:0000256" key="1">
    <source>
        <dbReference type="SAM" id="MobiDB-lite"/>
    </source>
</evidence>
<name>A0A1H3FII1_9EURY</name>
<evidence type="ECO:0000313" key="3">
    <source>
        <dbReference type="EMBL" id="SDX90168.1"/>
    </source>
</evidence>
<protein>
    <submittedName>
        <fullName evidence="3">Xaa-Pro aminopeptidase</fullName>
    </submittedName>
</protein>
<dbReference type="InterPro" id="IPR000994">
    <property type="entry name" value="Pept_M24"/>
</dbReference>